<accession>A0ACB9KD80</accession>
<reference evidence="2" key="1">
    <citation type="journal article" date="2022" name="Mol. Ecol. Resour.">
        <title>The genomes of chicory, endive, great burdock and yacon provide insights into Asteraceae palaeo-polyploidization history and plant inulin production.</title>
        <authorList>
            <person name="Fan W."/>
            <person name="Wang S."/>
            <person name="Wang H."/>
            <person name="Wang A."/>
            <person name="Jiang F."/>
            <person name="Liu H."/>
            <person name="Zhao H."/>
            <person name="Xu D."/>
            <person name="Zhang Y."/>
        </authorList>
    </citation>
    <scope>NUCLEOTIDE SEQUENCE [LARGE SCALE GENOMIC DNA]</scope>
    <source>
        <strain evidence="2">cv. Yunnan</strain>
    </source>
</reference>
<dbReference type="Proteomes" id="UP001056120">
    <property type="component" value="Linkage Group LG01"/>
</dbReference>
<name>A0ACB9KD80_9ASTR</name>
<protein>
    <submittedName>
        <fullName evidence="1">Uncharacterized protein</fullName>
    </submittedName>
</protein>
<reference evidence="1 2" key="2">
    <citation type="journal article" date="2022" name="Mol. Ecol. Resour.">
        <title>The genomes of chicory, endive, great burdock and yacon provide insights into Asteraceae paleo-polyploidization history and plant inulin production.</title>
        <authorList>
            <person name="Fan W."/>
            <person name="Wang S."/>
            <person name="Wang H."/>
            <person name="Wang A."/>
            <person name="Jiang F."/>
            <person name="Liu H."/>
            <person name="Zhao H."/>
            <person name="Xu D."/>
            <person name="Zhang Y."/>
        </authorList>
    </citation>
    <scope>NUCLEOTIDE SEQUENCE [LARGE SCALE GENOMIC DNA]</scope>
    <source>
        <strain evidence="2">cv. Yunnan</strain>
        <tissue evidence="1">Leaves</tissue>
    </source>
</reference>
<dbReference type="EMBL" id="CM042018">
    <property type="protein sequence ID" value="KAI3830224.1"/>
    <property type="molecule type" value="Genomic_DNA"/>
</dbReference>
<keyword evidence="2" id="KW-1185">Reference proteome</keyword>
<proteinExistence type="predicted"/>
<evidence type="ECO:0000313" key="1">
    <source>
        <dbReference type="EMBL" id="KAI3830224.1"/>
    </source>
</evidence>
<sequence length="274" mass="30970">MLALSPPLFSTTYGWPLENLTQNLQQDCNDIFTEFEANSYNSLLDFYTFNQIQHDFAPENSISCSSEGVVNENIGEPVKVAKKLNHNASERDRRKRVNELYAFLRSLLPMSSDKKKKVSIPQTVLRALKYIPQLQREVEALTRKKEKLSSYSSSSANTSQDHLSVKKQSAKDAMMKRKSPAISSVRVLGEKEIVIQLISSTEHMSKNKDVGFLSNVLDYFEHEEDGFVLLNSTTFVGSGEGMSINTLHLQAQGDKKIDAERLKKKLCSFHQLSN</sequence>
<gene>
    <name evidence="1" type="ORF">L1987_04358</name>
</gene>
<organism evidence="1 2">
    <name type="scientific">Smallanthus sonchifolius</name>
    <dbReference type="NCBI Taxonomy" id="185202"/>
    <lineage>
        <taxon>Eukaryota</taxon>
        <taxon>Viridiplantae</taxon>
        <taxon>Streptophyta</taxon>
        <taxon>Embryophyta</taxon>
        <taxon>Tracheophyta</taxon>
        <taxon>Spermatophyta</taxon>
        <taxon>Magnoliopsida</taxon>
        <taxon>eudicotyledons</taxon>
        <taxon>Gunneridae</taxon>
        <taxon>Pentapetalae</taxon>
        <taxon>asterids</taxon>
        <taxon>campanulids</taxon>
        <taxon>Asterales</taxon>
        <taxon>Asteraceae</taxon>
        <taxon>Asteroideae</taxon>
        <taxon>Heliantheae alliance</taxon>
        <taxon>Millerieae</taxon>
        <taxon>Smallanthus</taxon>
    </lineage>
</organism>
<comment type="caution">
    <text evidence="1">The sequence shown here is derived from an EMBL/GenBank/DDBJ whole genome shotgun (WGS) entry which is preliminary data.</text>
</comment>
<evidence type="ECO:0000313" key="2">
    <source>
        <dbReference type="Proteomes" id="UP001056120"/>
    </source>
</evidence>